<evidence type="ECO:0000313" key="1">
    <source>
        <dbReference type="EMBL" id="MBW63540.1"/>
    </source>
</evidence>
<dbReference type="EMBL" id="GGFJ01014399">
    <property type="protein sequence ID" value="MBW63540.1"/>
    <property type="molecule type" value="Transcribed_RNA"/>
</dbReference>
<accession>A0A2M4CDZ0</accession>
<organism evidence="1">
    <name type="scientific">Anopheles marajoara</name>
    <dbReference type="NCBI Taxonomy" id="58244"/>
    <lineage>
        <taxon>Eukaryota</taxon>
        <taxon>Metazoa</taxon>
        <taxon>Ecdysozoa</taxon>
        <taxon>Arthropoda</taxon>
        <taxon>Hexapoda</taxon>
        <taxon>Insecta</taxon>
        <taxon>Pterygota</taxon>
        <taxon>Neoptera</taxon>
        <taxon>Endopterygota</taxon>
        <taxon>Diptera</taxon>
        <taxon>Nematocera</taxon>
        <taxon>Culicoidea</taxon>
        <taxon>Culicidae</taxon>
        <taxon>Anophelinae</taxon>
        <taxon>Anopheles</taxon>
    </lineage>
</organism>
<protein>
    <submittedName>
        <fullName evidence="1">Protein kinase shaggy</fullName>
    </submittedName>
</protein>
<dbReference type="GO" id="GO:0016301">
    <property type="term" value="F:kinase activity"/>
    <property type="evidence" value="ECO:0007669"/>
    <property type="project" value="UniProtKB-KW"/>
</dbReference>
<name>A0A2M4CDZ0_9DIPT</name>
<reference evidence="1" key="1">
    <citation type="submission" date="2018-01" db="EMBL/GenBank/DDBJ databases">
        <title>An insight into the sialome of Amazonian anophelines.</title>
        <authorList>
            <person name="Ribeiro J.M."/>
            <person name="Scarpassa V."/>
            <person name="Calvo E."/>
        </authorList>
    </citation>
    <scope>NUCLEOTIDE SEQUENCE</scope>
    <source>
        <tissue evidence="1">Salivary glands</tissue>
    </source>
</reference>
<keyword evidence="1" id="KW-0808">Transferase</keyword>
<dbReference type="AlphaFoldDB" id="A0A2M4CDZ0"/>
<sequence length="71" mass="7376">MDFPAFSAALCASVEATTTARSSANAIFFARPGCCAVRTSSYATFHSVGPRTEPWGTPAFTACVLAPRSVS</sequence>
<keyword evidence="1" id="KW-0418">Kinase</keyword>
<proteinExistence type="predicted"/>